<organism evidence="1">
    <name type="scientific">marine sediment metagenome</name>
    <dbReference type="NCBI Taxonomy" id="412755"/>
    <lineage>
        <taxon>unclassified sequences</taxon>
        <taxon>metagenomes</taxon>
        <taxon>ecological metagenomes</taxon>
    </lineage>
</organism>
<accession>X1SDB9</accession>
<dbReference type="AlphaFoldDB" id="X1SDB9"/>
<reference evidence="1" key="1">
    <citation type="journal article" date="2014" name="Front. Microbiol.">
        <title>High frequency of phylogenetically diverse reductive dehalogenase-homologous genes in deep subseafloor sedimentary metagenomes.</title>
        <authorList>
            <person name="Kawai M."/>
            <person name="Futagami T."/>
            <person name="Toyoda A."/>
            <person name="Takaki Y."/>
            <person name="Nishi S."/>
            <person name="Hori S."/>
            <person name="Arai W."/>
            <person name="Tsubouchi T."/>
            <person name="Morono Y."/>
            <person name="Uchiyama I."/>
            <person name="Ito T."/>
            <person name="Fujiyama A."/>
            <person name="Inagaki F."/>
            <person name="Takami H."/>
        </authorList>
    </citation>
    <scope>NUCLEOTIDE SEQUENCE</scope>
    <source>
        <strain evidence="1">Expedition CK06-06</strain>
    </source>
</reference>
<evidence type="ECO:0000313" key="1">
    <source>
        <dbReference type="EMBL" id="GAI90982.1"/>
    </source>
</evidence>
<evidence type="ECO:0008006" key="2">
    <source>
        <dbReference type="Google" id="ProtNLM"/>
    </source>
</evidence>
<proteinExistence type="predicted"/>
<name>X1SDB9_9ZZZZ</name>
<dbReference type="EMBL" id="BARW01024363">
    <property type="protein sequence ID" value="GAI90982.1"/>
    <property type="molecule type" value="Genomic_DNA"/>
</dbReference>
<protein>
    <recommendedName>
        <fullName evidence="2">Peptidase M6-like domain-containing protein</fullName>
    </recommendedName>
</protein>
<dbReference type="Gene3D" id="2.60.120.260">
    <property type="entry name" value="Galactose-binding domain-like"/>
    <property type="match status" value="1"/>
</dbReference>
<gene>
    <name evidence="1" type="ORF">S12H4_40178</name>
</gene>
<sequence>YQETGDLISVPIDLSDTTDTVLNFFHWRESEQGWDYSYVYISIDGINWDLLYYTDANILPWEKVSLDISKYAGNSSVQLRFFFDTTDSVNNYFRGWLVDDIEILGTGSYDHELSVSLEVPTDPEIDQTYIIDATVINTGENDIGVVNTRIFWNLQFYSQFMIIIHECTVYISRSSLGNL</sequence>
<feature type="non-terminal residue" evidence="1">
    <location>
        <position position="1"/>
    </location>
</feature>
<comment type="caution">
    <text evidence="1">The sequence shown here is derived from an EMBL/GenBank/DDBJ whole genome shotgun (WGS) entry which is preliminary data.</text>
</comment>